<comment type="caution">
    <text evidence="2">The sequence shown here is derived from an EMBL/GenBank/DDBJ whole genome shotgun (WGS) entry which is preliminary data.</text>
</comment>
<dbReference type="EMBL" id="CAJPDT010000154">
    <property type="protein sequence ID" value="CAF9941698.1"/>
    <property type="molecule type" value="Genomic_DNA"/>
</dbReference>
<dbReference type="AlphaFoldDB" id="A0A8H3J6L4"/>
<name>A0A8H3J6L4_9LECA</name>
<gene>
    <name evidence="2" type="ORF">IMSHALPRED_002855</name>
</gene>
<evidence type="ECO:0008006" key="4">
    <source>
        <dbReference type="Google" id="ProtNLM"/>
    </source>
</evidence>
<protein>
    <recommendedName>
        <fullName evidence="4">Methyltransferase domain-containing protein</fullName>
    </recommendedName>
</protein>
<evidence type="ECO:0000313" key="3">
    <source>
        <dbReference type="Proteomes" id="UP000664534"/>
    </source>
</evidence>
<feature type="compositionally biased region" description="Basic and acidic residues" evidence="1">
    <location>
        <begin position="221"/>
        <end position="237"/>
    </location>
</feature>
<dbReference type="Gene3D" id="3.40.50.150">
    <property type="entry name" value="Vaccinia Virus protein VP39"/>
    <property type="match status" value="1"/>
</dbReference>
<sequence length="298" mass="33096">MGSKLSRIAAPFSRRRTNSHDSHTESAEYHGPKCTCDIEPGSIEYYNLVARQYGRSPDEIARAVWMKALIEENTKWVSFDHMGTNGSGIKAFDYCAGKGFLSQALAPHFNNILAMDNSQNMTIQYNKRAEETQEAHTHCEMRAVLGDLVYGKVPLAEFPDSVLPFDLVAMCLAVDFFAPNDASDDDAPGLIRALGSLTSRLKDNGTLLILDIEKDHISDSAEEAKSQDYQEKSEQNRNGKKVVGYGSNEIRTALDVLGMTDVDVKGDLWFEEPSDGGQVYFLLKARKVDACRENVVEI</sequence>
<keyword evidence="3" id="KW-1185">Reference proteome</keyword>
<evidence type="ECO:0000313" key="2">
    <source>
        <dbReference type="EMBL" id="CAF9941698.1"/>
    </source>
</evidence>
<dbReference type="Proteomes" id="UP000664534">
    <property type="component" value="Unassembled WGS sequence"/>
</dbReference>
<evidence type="ECO:0000256" key="1">
    <source>
        <dbReference type="SAM" id="MobiDB-lite"/>
    </source>
</evidence>
<dbReference type="OrthoDB" id="3647at2759"/>
<dbReference type="SUPFAM" id="SSF53335">
    <property type="entry name" value="S-adenosyl-L-methionine-dependent methyltransferases"/>
    <property type="match status" value="1"/>
</dbReference>
<reference evidence="2" key="1">
    <citation type="submission" date="2021-03" db="EMBL/GenBank/DDBJ databases">
        <authorList>
            <person name="Tagirdzhanova G."/>
        </authorList>
    </citation>
    <scope>NUCLEOTIDE SEQUENCE</scope>
</reference>
<organism evidence="2 3">
    <name type="scientific">Imshaugia aleurites</name>
    <dbReference type="NCBI Taxonomy" id="172621"/>
    <lineage>
        <taxon>Eukaryota</taxon>
        <taxon>Fungi</taxon>
        <taxon>Dikarya</taxon>
        <taxon>Ascomycota</taxon>
        <taxon>Pezizomycotina</taxon>
        <taxon>Lecanoromycetes</taxon>
        <taxon>OSLEUM clade</taxon>
        <taxon>Lecanoromycetidae</taxon>
        <taxon>Lecanorales</taxon>
        <taxon>Lecanorineae</taxon>
        <taxon>Parmeliaceae</taxon>
        <taxon>Imshaugia</taxon>
    </lineage>
</organism>
<accession>A0A8H3J6L4</accession>
<feature type="region of interest" description="Disordered" evidence="1">
    <location>
        <begin position="221"/>
        <end position="241"/>
    </location>
</feature>
<proteinExistence type="predicted"/>
<dbReference type="InterPro" id="IPR029063">
    <property type="entry name" value="SAM-dependent_MTases_sf"/>
</dbReference>